<reference evidence="6 7" key="1">
    <citation type="submission" date="2020-11" db="EMBL/GenBank/DDBJ databases">
        <authorList>
            <person name="Lassalle F."/>
        </authorList>
    </citation>
    <scope>NUCLEOTIDE SEQUENCE [LARGE SCALE GENOMIC DNA]</scope>
    <source>
        <strain evidence="6 7">JC140</strain>
    </source>
</reference>
<evidence type="ECO:0000256" key="3">
    <source>
        <dbReference type="ARBA" id="ARBA00022763"/>
    </source>
</evidence>
<dbReference type="CDD" id="cd00056">
    <property type="entry name" value="ENDO3c"/>
    <property type="match status" value="1"/>
</dbReference>
<comment type="caution">
    <text evidence="6">The sequence shown here is derived from an EMBL/GenBank/DDBJ whole genome shotgun (WGS) entry which is preliminary data.</text>
</comment>
<dbReference type="Proteomes" id="UP000606921">
    <property type="component" value="Unassembled WGS sequence"/>
</dbReference>
<dbReference type="RefSeq" id="WP_142522753.1">
    <property type="nucleotide sequence ID" value="NZ_CABFWF030000010.1"/>
</dbReference>
<dbReference type="Gene3D" id="1.10.1670.40">
    <property type="match status" value="1"/>
</dbReference>
<evidence type="ECO:0000259" key="5">
    <source>
        <dbReference type="SMART" id="SM00478"/>
    </source>
</evidence>
<evidence type="ECO:0000256" key="2">
    <source>
        <dbReference type="ARBA" id="ARBA00012000"/>
    </source>
</evidence>
<keyword evidence="7" id="KW-1185">Reference proteome</keyword>
<dbReference type="PANTHER" id="PTHR43003:SF13">
    <property type="entry name" value="DNA-3-METHYLADENINE GLYCOSYLASE 2"/>
    <property type="match status" value="1"/>
</dbReference>
<dbReference type="InterPro" id="IPR003265">
    <property type="entry name" value="HhH-GPD_domain"/>
</dbReference>
<evidence type="ECO:0000256" key="1">
    <source>
        <dbReference type="ARBA" id="ARBA00000086"/>
    </source>
</evidence>
<evidence type="ECO:0000313" key="6">
    <source>
        <dbReference type="EMBL" id="CAD7034677.1"/>
    </source>
</evidence>
<proteinExistence type="predicted"/>
<dbReference type="Gene3D" id="1.10.340.30">
    <property type="entry name" value="Hypothetical protein, domain 2"/>
    <property type="match status" value="1"/>
</dbReference>
<comment type="catalytic activity">
    <reaction evidence="1">
        <text>Hydrolysis of alkylated DNA, releasing 3-methyladenine, 3-methylguanine, 7-methylguanine and 7-methyladenine.</text>
        <dbReference type="EC" id="3.2.2.21"/>
    </reaction>
</comment>
<evidence type="ECO:0000256" key="4">
    <source>
        <dbReference type="ARBA" id="ARBA00023204"/>
    </source>
</evidence>
<dbReference type="SMART" id="SM00478">
    <property type="entry name" value="ENDO3c"/>
    <property type="match status" value="1"/>
</dbReference>
<protein>
    <recommendedName>
        <fullName evidence="2">DNA-3-methyladenine glycosylase II</fullName>
        <ecNumber evidence="2">3.2.2.21</ecNumber>
    </recommendedName>
</protein>
<feature type="domain" description="HhH-GPD" evidence="5">
    <location>
        <begin position="51"/>
        <end position="202"/>
    </location>
</feature>
<gene>
    <name evidence="6" type="ORF">REJC140_03347</name>
</gene>
<dbReference type="InterPro" id="IPR051912">
    <property type="entry name" value="Alkylbase_DNA_Glycosylase/TA"/>
</dbReference>
<dbReference type="EMBL" id="CABFWF030000010">
    <property type="protein sequence ID" value="CAD7034677.1"/>
    <property type="molecule type" value="Genomic_DNA"/>
</dbReference>
<keyword evidence="4" id="KW-0234">DNA repair</keyword>
<keyword evidence="3" id="KW-0227">DNA damage</keyword>
<dbReference type="InterPro" id="IPR011257">
    <property type="entry name" value="DNA_glycosylase"/>
</dbReference>
<evidence type="ECO:0000313" key="7">
    <source>
        <dbReference type="Proteomes" id="UP000606921"/>
    </source>
</evidence>
<dbReference type="PANTHER" id="PTHR43003">
    <property type="entry name" value="DNA-3-METHYLADENINE GLYCOSYLASE"/>
    <property type="match status" value="1"/>
</dbReference>
<dbReference type="EC" id="3.2.2.21" evidence="2"/>
<accession>A0ABN7JKL5</accession>
<name>A0ABN7JKL5_9HYPH</name>
<dbReference type="SUPFAM" id="SSF48150">
    <property type="entry name" value="DNA-glycosylase"/>
    <property type="match status" value="1"/>
</dbReference>
<organism evidence="6 7">
    <name type="scientific">Pseudorhizobium endolithicum</name>
    <dbReference type="NCBI Taxonomy" id="1191678"/>
    <lineage>
        <taxon>Bacteria</taxon>
        <taxon>Pseudomonadati</taxon>
        <taxon>Pseudomonadota</taxon>
        <taxon>Alphaproteobacteria</taxon>
        <taxon>Hyphomicrobiales</taxon>
        <taxon>Rhizobiaceae</taxon>
        <taxon>Rhizobium/Agrobacterium group</taxon>
        <taxon>Pseudorhizobium</taxon>
    </lineage>
</organism>
<sequence length="214" mass="22413">MRIIRDAEDVGAGLTMLAAADPRLVPVIAVAGPVPLRLMEPGFAGLAFIVVSQMISKASAAAIWNRICAAGPATAEGYLLHDPDRIATFGLSRAKAATLHNLARLVADGDVDLHGLAQAEPEAAMAQLTALPGIGPWTAEVYLMFCGGHADVFPAGDVALQAAAAAAFGLPERPSARELSEVAAAWRPWRSVAARLLWAYYSARLRKDVAPVVV</sequence>
<dbReference type="Pfam" id="PF00730">
    <property type="entry name" value="HhH-GPD"/>
    <property type="match status" value="1"/>
</dbReference>